<sequence>DWSVHKDTITYRLLVFLQPPPGHSFCLETDSTKQLPARPSIIRVVQECTCSREQRLGLNVCFLHNTNDQLRDQSLHLLHTLCTDSYLDVEKTACWVQMLVRSAWQYLPQSCSCQLTMLPSSRSCKFLMTSTSKMNICTEMKFAVQHGSSGAYLNLES</sequence>
<dbReference type="Proteomes" id="UP000549499">
    <property type="component" value="Unassembled WGS sequence"/>
</dbReference>
<dbReference type="OrthoDB" id="9390510at2759"/>
<name>A0A7K5IBP9_CROSL</name>
<evidence type="ECO:0000313" key="1">
    <source>
        <dbReference type="EMBL" id="NWS79051.1"/>
    </source>
</evidence>
<protein>
    <submittedName>
        <fullName evidence="1">IPIL1 protein</fullName>
    </submittedName>
</protein>
<keyword evidence="2" id="KW-1185">Reference proteome</keyword>
<organism evidence="1 2">
    <name type="scientific">Crotophaga sulcirostris</name>
    <name type="common">Groove-billed ani</name>
    <dbReference type="NCBI Taxonomy" id="33598"/>
    <lineage>
        <taxon>Eukaryota</taxon>
        <taxon>Metazoa</taxon>
        <taxon>Chordata</taxon>
        <taxon>Craniata</taxon>
        <taxon>Vertebrata</taxon>
        <taxon>Euteleostomi</taxon>
        <taxon>Archelosauria</taxon>
        <taxon>Archosauria</taxon>
        <taxon>Dinosauria</taxon>
        <taxon>Saurischia</taxon>
        <taxon>Theropoda</taxon>
        <taxon>Coelurosauria</taxon>
        <taxon>Aves</taxon>
        <taxon>Neognathae</taxon>
        <taxon>Neoaves</taxon>
        <taxon>Otidimorphae</taxon>
        <taxon>Cuculiformes</taxon>
        <taxon>Crotophagidae</taxon>
        <taxon>Crotophaga</taxon>
    </lineage>
</organism>
<evidence type="ECO:0000313" key="2">
    <source>
        <dbReference type="Proteomes" id="UP000549499"/>
    </source>
</evidence>
<dbReference type="AlphaFoldDB" id="A0A7K5IBP9"/>
<dbReference type="EMBL" id="VYZB01002083">
    <property type="protein sequence ID" value="NWS79051.1"/>
    <property type="molecule type" value="Genomic_DNA"/>
</dbReference>
<reference evidence="1 2" key="1">
    <citation type="submission" date="2019-09" db="EMBL/GenBank/DDBJ databases">
        <title>Bird 10,000 Genomes (B10K) Project - Family phase.</title>
        <authorList>
            <person name="Zhang G."/>
        </authorList>
    </citation>
    <scope>NUCLEOTIDE SEQUENCE [LARGE SCALE GENOMIC DNA]</scope>
    <source>
        <strain evidence="1">B10K-DU-003-44</strain>
        <tissue evidence="1">Muscle</tissue>
    </source>
</reference>
<feature type="non-terminal residue" evidence="1">
    <location>
        <position position="157"/>
    </location>
</feature>
<accession>A0A7K5IBP9</accession>
<comment type="caution">
    <text evidence="1">The sequence shown here is derived from an EMBL/GenBank/DDBJ whole genome shotgun (WGS) entry which is preliminary data.</text>
</comment>
<feature type="non-terminal residue" evidence="1">
    <location>
        <position position="1"/>
    </location>
</feature>
<proteinExistence type="predicted"/>
<gene>
    <name evidence="1" type="primary">Itpripl1_4</name>
    <name evidence="1" type="ORF">CROSUL_R15343</name>
</gene>